<feature type="transmembrane region" description="Helical" evidence="8">
    <location>
        <begin position="82"/>
        <end position="107"/>
    </location>
</feature>
<dbReference type="HOGENOM" id="CLU_1320487_0_0_1"/>
<evidence type="ECO:0000256" key="2">
    <source>
        <dbReference type="ARBA" id="ARBA00022692"/>
    </source>
</evidence>
<keyword evidence="6" id="KW-0675">Receptor</keyword>
<comment type="subcellular location">
    <subcellularLocation>
        <location evidence="1">Membrane</location>
        <topology evidence="1">Multi-pass membrane protein</topology>
    </subcellularLocation>
</comment>
<keyword evidence="2 8" id="KW-0812">Transmembrane</keyword>
<name>H2YNT7_CIOSA</name>
<evidence type="ECO:0000256" key="3">
    <source>
        <dbReference type="ARBA" id="ARBA00022989"/>
    </source>
</evidence>
<reference evidence="10" key="3">
    <citation type="submission" date="2025-09" db="UniProtKB">
        <authorList>
            <consortium name="Ensembl"/>
        </authorList>
    </citation>
    <scope>IDENTIFICATION</scope>
</reference>
<organism evidence="10 11">
    <name type="scientific">Ciona savignyi</name>
    <name type="common">Pacific transparent sea squirt</name>
    <dbReference type="NCBI Taxonomy" id="51511"/>
    <lineage>
        <taxon>Eukaryota</taxon>
        <taxon>Metazoa</taxon>
        <taxon>Chordata</taxon>
        <taxon>Tunicata</taxon>
        <taxon>Ascidiacea</taxon>
        <taxon>Phlebobranchia</taxon>
        <taxon>Cionidae</taxon>
        <taxon>Ciona</taxon>
    </lineage>
</organism>
<dbReference type="GO" id="GO:0004930">
    <property type="term" value="F:G protein-coupled receptor activity"/>
    <property type="evidence" value="ECO:0007669"/>
    <property type="project" value="UniProtKB-KW"/>
</dbReference>
<evidence type="ECO:0000313" key="11">
    <source>
        <dbReference type="Proteomes" id="UP000007875"/>
    </source>
</evidence>
<keyword evidence="7" id="KW-0807">Transducer</keyword>
<sequence length="208" mass="23399">MFASAPLGNPCNLIASVFPIVVMGIPYMATVGLTLATLKITTKNLAAADSKRGKGRASTTRKASWISAKLAISQSNSETRQLMVTVTIMISFFSIMMLPFTLMMPLIYSTIMPCRQLNWLKLIASEFLMANSCVNFIVYNVRSKEFRESVKATLRNMVRYAVYRRDKRRSTQFRKSTLHRVSQVAPMSPQYSDDVIRATSLHLPRSSL</sequence>
<feature type="transmembrane region" description="Helical" evidence="8">
    <location>
        <begin position="12"/>
        <end position="36"/>
    </location>
</feature>
<reference evidence="11" key="1">
    <citation type="submission" date="2003-08" db="EMBL/GenBank/DDBJ databases">
        <authorList>
            <person name="Birren B."/>
            <person name="Nusbaum C."/>
            <person name="Abebe A."/>
            <person name="Abouelleil A."/>
            <person name="Adekoya E."/>
            <person name="Ait-zahra M."/>
            <person name="Allen N."/>
            <person name="Allen T."/>
            <person name="An P."/>
            <person name="Anderson M."/>
            <person name="Anderson S."/>
            <person name="Arachchi H."/>
            <person name="Armbruster J."/>
            <person name="Bachantsang P."/>
            <person name="Baldwin J."/>
            <person name="Barry A."/>
            <person name="Bayul T."/>
            <person name="Blitshsteyn B."/>
            <person name="Bloom T."/>
            <person name="Blye J."/>
            <person name="Boguslavskiy L."/>
            <person name="Borowsky M."/>
            <person name="Boukhgalter B."/>
            <person name="Brunache A."/>
            <person name="Butler J."/>
            <person name="Calixte N."/>
            <person name="Calvo S."/>
            <person name="Camarata J."/>
            <person name="Campo K."/>
            <person name="Chang J."/>
            <person name="Cheshatsang Y."/>
            <person name="Citroen M."/>
            <person name="Collymore A."/>
            <person name="Considine T."/>
            <person name="Cook A."/>
            <person name="Cooke P."/>
            <person name="Corum B."/>
            <person name="Cuomo C."/>
            <person name="David R."/>
            <person name="Dawoe T."/>
            <person name="Degray S."/>
            <person name="Dodge S."/>
            <person name="Dooley K."/>
            <person name="Dorje P."/>
            <person name="Dorjee K."/>
            <person name="Dorris L."/>
            <person name="Duffey N."/>
            <person name="Dupes A."/>
            <person name="Elkins T."/>
            <person name="Engels R."/>
            <person name="Erickson J."/>
            <person name="Farina A."/>
            <person name="Faro S."/>
            <person name="Ferreira P."/>
            <person name="Fischer H."/>
            <person name="Fitzgerald M."/>
            <person name="Foley K."/>
            <person name="Gage D."/>
            <person name="Galagan J."/>
            <person name="Gearin G."/>
            <person name="Gnerre S."/>
            <person name="Gnirke A."/>
            <person name="Goyette A."/>
            <person name="Graham J."/>
            <person name="Grandbois E."/>
            <person name="Gyaltsen K."/>
            <person name="Hafez N."/>
            <person name="Hagopian D."/>
            <person name="Hagos B."/>
            <person name="Hall J."/>
            <person name="Hatcher B."/>
            <person name="Heller A."/>
            <person name="Higgins H."/>
            <person name="Honan T."/>
            <person name="Horn A."/>
            <person name="Houde N."/>
            <person name="Hughes L."/>
            <person name="Hulme W."/>
            <person name="Husby E."/>
            <person name="Iliev I."/>
            <person name="Jaffe D."/>
            <person name="Jones C."/>
            <person name="Kamal M."/>
            <person name="Kamat A."/>
            <person name="Kamvysselis M."/>
            <person name="Karlsson E."/>
            <person name="Kells C."/>
            <person name="Kieu A."/>
            <person name="Kisner P."/>
            <person name="Kodira C."/>
            <person name="Kulbokas E."/>
            <person name="Labutti K."/>
            <person name="Lama D."/>
            <person name="Landers T."/>
            <person name="Leger J."/>
            <person name="Levine S."/>
            <person name="Lewis D."/>
            <person name="Lewis T."/>
            <person name="Lindblad-toh K."/>
            <person name="Liu X."/>
            <person name="Lokyitsang T."/>
            <person name="Lokyitsang Y."/>
            <person name="Lucien O."/>
            <person name="Lui A."/>
            <person name="Ma L.J."/>
            <person name="Mabbitt R."/>
            <person name="Macdonald J."/>
            <person name="Maclean C."/>
            <person name="Major J."/>
            <person name="Manning J."/>
            <person name="Marabella R."/>
            <person name="Maru K."/>
            <person name="Matthews C."/>
            <person name="Mauceli E."/>
            <person name="Mccarthy M."/>
            <person name="Mcdonough S."/>
            <person name="Mcghee T."/>
            <person name="Meldrim J."/>
            <person name="Meneus L."/>
            <person name="Mesirov J."/>
            <person name="Mihalev A."/>
            <person name="Mihova T."/>
            <person name="Mikkelsen T."/>
            <person name="Mlenga V."/>
            <person name="Moru K."/>
            <person name="Mozes J."/>
            <person name="Mulrain L."/>
            <person name="Munson G."/>
            <person name="Naylor J."/>
            <person name="Newes C."/>
            <person name="Nguyen C."/>
            <person name="Nguyen N."/>
            <person name="Nguyen T."/>
            <person name="Nicol R."/>
            <person name="Nielsen C."/>
            <person name="Nizzari M."/>
            <person name="Norbu C."/>
            <person name="Norbu N."/>
            <person name="O'donnell P."/>
            <person name="Okoawo O."/>
            <person name="O'leary S."/>
            <person name="Omotosho B."/>
            <person name="O'neill K."/>
            <person name="Osman S."/>
            <person name="Parker S."/>
            <person name="Perrin D."/>
            <person name="Phunkhang P."/>
            <person name="Piqani B."/>
            <person name="Purcell S."/>
            <person name="Rachupka T."/>
            <person name="Ramasamy U."/>
            <person name="Rameau R."/>
            <person name="Ray V."/>
            <person name="Raymond C."/>
            <person name="Retta R."/>
            <person name="Richardson S."/>
            <person name="Rise C."/>
            <person name="Rodriguez J."/>
            <person name="Rogers J."/>
            <person name="Rogov P."/>
            <person name="Rutman M."/>
            <person name="Schupbach R."/>
            <person name="Seaman C."/>
            <person name="Settipalli S."/>
            <person name="Sharpe T."/>
            <person name="Sheridan J."/>
            <person name="Sherpa N."/>
            <person name="Shi J."/>
            <person name="Smirnov S."/>
            <person name="Smith C."/>
            <person name="Sougnez C."/>
            <person name="Spencer B."/>
            <person name="Stalker J."/>
            <person name="Stange-thomann N."/>
            <person name="Stavropoulos S."/>
            <person name="Stetson K."/>
            <person name="Stone C."/>
            <person name="Stone S."/>
            <person name="Stubbs M."/>
            <person name="Talamas J."/>
            <person name="Tchuinga P."/>
            <person name="Tenzing P."/>
            <person name="Tesfaye S."/>
            <person name="Theodore J."/>
            <person name="Thoulutsang Y."/>
            <person name="Topham K."/>
            <person name="Towey S."/>
            <person name="Tsamla T."/>
            <person name="Tsomo N."/>
            <person name="Vallee D."/>
            <person name="Vassiliev H."/>
            <person name="Venkataraman V."/>
            <person name="Vinson J."/>
            <person name="Vo A."/>
            <person name="Wade C."/>
            <person name="Wang S."/>
            <person name="Wangchuk T."/>
            <person name="Wangdi T."/>
            <person name="Whittaker C."/>
            <person name="Wilkinson J."/>
            <person name="Wu Y."/>
            <person name="Wyman D."/>
            <person name="Yadav S."/>
            <person name="Yang S."/>
            <person name="Yang X."/>
            <person name="Yeager S."/>
            <person name="Yee E."/>
            <person name="Young G."/>
            <person name="Zainoun J."/>
            <person name="Zembeck L."/>
            <person name="Zimmer A."/>
            <person name="Zody M."/>
            <person name="Lander E."/>
        </authorList>
    </citation>
    <scope>NUCLEOTIDE SEQUENCE [LARGE SCALE GENOMIC DNA]</scope>
</reference>
<dbReference type="Proteomes" id="UP000007875">
    <property type="component" value="Unassembled WGS sequence"/>
</dbReference>
<dbReference type="GeneTree" id="ENSGT00390000005629"/>
<evidence type="ECO:0000259" key="9">
    <source>
        <dbReference type="PROSITE" id="PS50262"/>
    </source>
</evidence>
<evidence type="ECO:0000313" key="10">
    <source>
        <dbReference type="Ensembl" id="ENSCSAVP00000006995.1"/>
    </source>
</evidence>
<dbReference type="PROSITE" id="PS50262">
    <property type="entry name" value="G_PROTEIN_RECEP_F1_2"/>
    <property type="match status" value="1"/>
</dbReference>
<evidence type="ECO:0000256" key="8">
    <source>
        <dbReference type="SAM" id="Phobius"/>
    </source>
</evidence>
<evidence type="ECO:0000256" key="4">
    <source>
        <dbReference type="ARBA" id="ARBA00023040"/>
    </source>
</evidence>
<dbReference type="Gene3D" id="1.20.1070.10">
    <property type="entry name" value="Rhodopsin 7-helix transmembrane proteins"/>
    <property type="match status" value="1"/>
</dbReference>
<keyword evidence="4" id="KW-0297">G-protein coupled receptor</keyword>
<dbReference type="SUPFAM" id="SSF81321">
    <property type="entry name" value="Family A G protein-coupled receptor-like"/>
    <property type="match status" value="1"/>
</dbReference>
<dbReference type="GO" id="GO:0005886">
    <property type="term" value="C:plasma membrane"/>
    <property type="evidence" value="ECO:0007669"/>
    <property type="project" value="TreeGrafter"/>
</dbReference>
<keyword evidence="5 8" id="KW-0472">Membrane</keyword>
<evidence type="ECO:0000256" key="7">
    <source>
        <dbReference type="ARBA" id="ARBA00023224"/>
    </source>
</evidence>
<proteinExistence type="predicted"/>
<keyword evidence="11" id="KW-1185">Reference proteome</keyword>
<evidence type="ECO:0000256" key="5">
    <source>
        <dbReference type="ARBA" id="ARBA00023136"/>
    </source>
</evidence>
<dbReference type="InterPro" id="IPR017452">
    <property type="entry name" value="GPCR_Rhodpsn_7TM"/>
</dbReference>
<feature type="domain" description="G-protein coupled receptors family 1 profile" evidence="9">
    <location>
        <begin position="1"/>
        <end position="139"/>
    </location>
</feature>
<accession>H2YNT7</accession>
<evidence type="ECO:0000256" key="6">
    <source>
        <dbReference type="ARBA" id="ARBA00023170"/>
    </source>
</evidence>
<feature type="transmembrane region" description="Helical" evidence="8">
    <location>
        <begin position="119"/>
        <end position="141"/>
    </location>
</feature>
<evidence type="ECO:0000256" key="1">
    <source>
        <dbReference type="ARBA" id="ARBA00004141"/>
    </source>
</evidence>
<reference evidence="10" key="2">
    <citation type="submission" date="2025-08" db="UniProtKB">
        <authorList>
            <consortium name="Ensembl"/>
        </authorList>
    </citation>
    <scope>IDENTIFICATION</scope>
</reference>
<keyword evidence="3 8" id="KW-1133">Transmembrane helix</keyword>
<dbReference type="InParanoid" id="H2YNT7"/>
<dbReference type="PANTHER" id="PTHR45695">
    <property type="entry name" value="LEUCOKININ RECEPTOR-RELATED"/>
    <property type="match status" value="1"/>
</dbReference>
<dbReference type="Ensembl" id="ENSCSAVT00000007085.1">
    <property type="protein sequence ID" value="ENSCSAVP00000006995.1"/>
    <property type="gene ID" value="ENSCSAVG00000004184.1"/>
</dbReference>
<protein>
    <recommendedName>
        <fullName evidence="9">G-protein coupled receptors family 1 profile domain-containing protein</fullName>
    </recommendedName>
</protein>
<dbReference type="AlphaFoldDB" id="H2YNT7"/>
<dbReference type="PANTHER" id="PTHR45695:SF9">
    <property type="entry name" value="LEUCOKININ RECEPTOR"/>
    <property type="match status" value="1"/>
</dbReference>